<gene>
    <name evidence="1" type="ORF">H2198_005058</name>
</gene>
<dbReference type="Proteomes" id="UP001172386">
    <property type="component" value="Unassembled WGS sequence"/>
</dbReference>
<name>A0ACC3A6R2_9EURO</name>
<comment type="caution">
    <text evidence="1">The sequence shown here is derived from an EMBL/GenBank/DDBJ whole genome shotgun (WGS) entry which is preliminary data.</text>
</comment>
<sequence>MDRPSSAVSKRERLLTQRIRGLKHHLAQSKASEAKAGWERAQLVRQLADLQDRAAKSEEGELLSEKAKNSLQRQLEEQIGENARLKQELEKAGREANDRAHENSQLRNVTTRAENIALDLLRRHMSSSMVATVYNDESVDDRLTMLQVHLQRRHEAHEQRLQGLQDEVDAQTEQNIQLRQALDDCDQRCRSRLKDWQHHLMRLCTTTSMSALSSRMEAIMAEVDRHRSPSCGHVEVRFASLTGCNRLLCEGCDRTMQDEIISADTVLECPWCRECCSILLLPRQLTVSWAAEWQTVTEQVAIIHRELKCLIDS</sequence>
<reference evidence="1" key="1">
    <citation type="submission" date="2022-10" db="EMBL/GenBank/DDBJ databases">
        <title>Culturing micro-colonial fungi from biological soil crusts in the Mojave desert and describing Neophaeococcomyces mojavensis, and introducing the new genera and species Taxawa tesnikishii.</title>
        <authorList>
            <person name="Kurbessoian T."/>
            <person name="Stajich J.E."/>
        </authorList>
    </citation>
    <scope>NUCLEOTIDE SEQUENCE</scope>
    <source>
        <strain evidence="1">JES_112</strain>
    </source>
</reference>
<protein>
    <submittedName>
        <fullName evidence="1">Uncharacterized protein</fullName>
    </submittedName>
</protein>
<organism evidence="1 2">
    <name type="scientific">Neophaeococcomyces mojaviensis</name>
    <dbReference type="NCBI Taxonomy" id="3383035"/>
    <lineage>
        <taxon>Eukaryota</taxon>
        <taxon>Fungi</taxon>
        <taxon>Dikarya</taxon>
        <taxon>Ascomycota</taxon>
        <taxon>Pezizomycotina</taxon>
        <taxon>Eurotiomycetes</taxon>
        <taxon>Chaetothyriomycetidae</taxon>
        <taxon>Chaetothyriales</taxon>
        <taxon>Chaetothyriales incertae sedis</taxon>
        <taxon>Neophaeococcomyces</taxon>
    </lineage>
</organism>
<dbReference type="EMBL" id="JAPDRQ010000080">
    <property type="protein sequence ID" value="KAJ9656283.1"/>
    <property type="molecule type" value="Genomic_DNA"/>
</dbReference>
<evidence type="ECO:0000313" key="1">
    <source>
        <dbReference type="EMBL" id="KAJ9656283.1"/>
    </source>
</evidence>
<evidence type="ECO:0000313" key="2">
    <source>
        <dbReference type="Proteomes" id="UP001172386"/>
    </source>
</evidence>
<accession>A0ACC3A6R2</accession>
<proteinExistence type="predicted"/>
<keyword evidence="2" id="KW-1185">Reference proteome</keyword>